<dbReference type="Pfam" id="PF13812">
    <property type="entry name" value="PPR_3"/>
    <property type="match status" value="1"/>
</dbReference>
<dbReference type="NCBIfam" id="TIGR00756">
    <property type="entry name" value="PPR"/>
    <property type="match status" value="4"/>
</dbReference>
<evidence type="ECO:0000313" key="5">
    <source>
        <dbReference type="EMBL" id="VFQ94953.1"/>
    </source>
</evidence>
<dbReference type="PROSITE" id="PS51375">
    <property type="entry name" value="PPR"/>
    <property type="match status" value="4"/>
</dbReference>
<protein>
    <recommendedName>
        <fullName evidence="7">Pentacotripeptide-repeat region of PRORP domain-containing protein</fullName>
    </recommendedName>
</protein>
<reference evidence="5 6" key="1">
    <citation type="submission" date="2018-04" db="EMBL/GenBank/DDBJ databases">
        <authorList>
            <person name="Vogel A."/>
        </authorList>
    </citation>
    <scope>NUCLEOTIDE SEQUENCE [LARGE SCALE GENOMIC DNA]</scope>
</reference>
<dbReference type="EMBL" id="OOIL02005488">
    <property type="protein sequence ID" value="VFQ94953.1"/>
    <property type="molecule type" value="Genomic_DNA"/>
</dbReference>
<sequence>MRAAVCRQIISRFRSSALSSLHCRTISASPTSHHGALSPPLSQPSKALPNPNPRTITPSERQFDSWINKLRPGFTPSDVDEALQAQSDPDMALDIFRWTGQQRGYKHDHVTYHRIIRISVSGKRYRAAETLVEEVFAGACQPSLPLYNYMIRFCCSRKSLFNRAFDIYKKMLKCEDAKPNLETYTLLLNALLPKFNKLAVSYVYMHSVRSLAVQMKASGVIPDTYVLNMIIKAYSKCLEVDEAIRVFREMGLYGCEPNAYTYSYLAKGLCEKGRVDQGKGFYKDMRDKGFIPKGSTYMILICSLAMERRFEEAIDVAFDMLSNSLSPDLLTYKTVLEEMCRDGKGQDAFDLLEEFRKRDSFMNEKTHKSLLSVLHYLNAK</sequence>
<evidence type="ECO:0000313" key="6">
    <source>
        <dbReference type="Proteomes" id="UP000595140"/>
    </source>
</evidence>
<evidence type="ECO:0000256" key="1">
    <source>
        <dbReference type="ARBA" id="ARBA00007626"/>
    </source>
</evidence>
<dbReference type="Proteomes" id="UP000595140">
    <property type="component" value="Unassembled WGS sequence"/>
</dbReference>
<evidence type="ECO:0000256" key="3">
    <source>
        <dbReference type="PROSITE-ProRule" id="PRU00708"/>
    </source>
</evidence>
<dbReference type="InterPro" id="IPR011990">
    <property type="entry name" value="TPR-like_helical_dom_sf"/>
</dbReference>
<dbReference type="OrthoDB" id="185373at2759"/>
<proteinExistence type="inferred from homology"/>
<evidence type="ECO:0000256" key="2">
    <source>
        <dbReference type="ARBA" id="ARBA00022737"/>
    </source>
</evidence>
<dbReference type="InterPro" id="IPR002885">
    <property type="entry name" value="PPR_rpt"/>
</dbReference>
<gene>
    <name evidence="5" type="ORF">CCAM_LOCUS36729</name>
</gene>
<keyword evidence="6" id="KW-1185">Reference proteome</keyword>
<feature type="region of interest" description="Disordered" evidence="4">
    <location>
        <begin position="29"/>
        <end position="59"/>
    </location>
</feature>
<dbReference type="AlphaFoldDB" id="A0A484N1K1"/>
<name>A0A484N1K1_9ASTE</name>
<feature type="repeat" description="PPR" evidence="3">
    <location>
        <begin position="223"/>
        <end position="257"/>
    </location>
</feature>
<comment type="similarity">
    <text evidence="1">Belongs to the PPR family. P subfamily.</text>
</comment>
<evidence type="ECO:0008006" key="7">
    <source>
        <dbReference type="Google" id="ProtNLM"/>
    </source>
</evidence>
<feature type="repeat" description="PPR" evidence="3">
    <location>
        <begin position="293"/>
        <end position="327"/>
    </location>
</feature>
<dbReference type="Gene3D" id="1.25.40.10">
    <property type="entry name" value="Tetratricopeptide repeat domain"/>
    <property type="match status" value="3"/>
</dbReference>
<accession>A0A484N1K1</accession>
<feature type="repeat" description="PPR" evidence="3">
    <location>
        <begin position="328"/>
        <end position="362"/>
    </location>
</feature>
<dbReference type="PANTHER" id="PTHR47938">
    <property type="entry name" value="RESPIRATORY COMPLEX I CHAPERONE (CIA84), PUTATIVE (AFU_ORTHOLOGUE AFUA_2G06020)-RELATED"/>
    <property type="match status" value="1"/>
</dbReference>
<dbReference type="PANTHER" id="PTHR47938:SF2">
    <property type="entry name" value="OS06G0184866 PROTEIN"/>
    <property type="match status" value="1"/>
</dbReference>
<dbReference type="Pfam" id="PF13041">
    <property type="entry name" value="PPR_2"/>
    <property type="match status" value="2"/>
</dbReference>
<dbReference type="GO" id="GO:0003729">
    <property type="term" value="F:mRNA binding"/>
    <property type="evidence" value="ECO:0007669"/>
    <property type="project" value="TreeGrafter"/>
</dbReference>
<feature type="repeat" description="PPR" evidence="3">
    <location>
        <begin position="258"/>
        <end position="292"/>
    </location>
</feature>
<evidence type="ECO:0000256" key="4">
    <source>
        <dbReference type="SAM" id="MobiDB-lite"/>
    </source>
</evidence>
<keyword evidence="2" id="KW-0677">Repeat</keyword>
<organism evidence="5 6">
    <name type="scientific">Cuscuta campestris</name>
    <dbReference type="NCBI Taxonomy" id="132261"/>
    <lineage>
        <taxon>Eukaryota</taxon>
        <taxon>Viridiplantae</taxon>
        <taxon>Streptophyta</taxon>
        <taxon>Embryophyta</taxon>
        <taxon>Tracheophyta</taxon>
        <taxon>Spermatophyta</taxon>
        <taxon>Magnoliopsida</taxon>
        <taxon>eudicotyledons</taxon>
        <taxon>Gunneridae</taxon>
        <taxon>Pentapetalae</taxon>
        <taxon>asterids</taxon>
        <taxon>lamiids</taxon>
        <taxon>Solanales</taxon>
        <taxon>Convolvulaceae</taxon>
        <taxon>Cuscuteae</taxon>
        <taxon>Cuscuta</taxon>
        <taxon>Cuscuta subgen. Grammica</taxon>
        <taxon>Cuscuta sect. Cleistogrammica</taxon>
    </lineage>
</organism>